<keyword evidence="12" id="KW-0175">Coiled coil</keyword>
<keyword evidence="15" id="KW-0131">Cell cycle</keyword>
<dbReference type="PROSITE" id="PS51194">
    <property type="entry name" value="HELICASE_CTER"/>
    <property type="match status" value="1"/>
</dbReference>
<dbReference type="SMART" id="SM00490">
    <property type="entry name" value="HELICc"/>
    <property type="match status" value="1"/>
</dbReference>
<dbReference type="GO" id="GO:0051301">
    <property type="term" value="P:cell division"/>
    <property type="evidence" value="ECO:0007669"/>
    <property type="project" value="UniProtKB-KW"/>
</dbReference>
<dbReference type="GO" id="GO:0005721">
    <property type="term" value="C:pericentric heterochromatin"/>
    <property type="evidence" value="ECO:0007669"/>
    <property type="project" value="TreeGrafter"/>
</dbReference>
<evidence type="ECO:0000256" key="16">
    <source>
        <dbReference type="ARBA" id="ARBA00053349"/>
    </source>
</evidence>
<evidence type="ECO:0000256" key="11">
    <source>
        <dbReference type="ARBA" id="ARBA00023015"/>
    </source>
</evidence>
<dbReference type="Proteomes" id="UP001497382">
    <property type="component" value="Unassembled WGS sequence"/>
</dbReference>
<keyword evidence="22" id="KW-1185">Reference proteome</keyword>
<keyword evidence="5" id="KW-0132">Cell division</keyword>
<dbReference type="GO" id="GO:0031508">
    <property type="term" value="P:pericentric heterochromatin formation"/>
    <property type="evidence" value="ECO:0007669"/>
    <property type="project" value="TreeGrafter"/>
</dbReference>
<proteinExistence type="inferred from homology"/>
<dbReference type="Gene3D" id="3.40.50.300">
    <property type="entry name" value="P-loop containing nucleotide triphosphate hydrolases"/>
    <property type="match status" value="1"/>
</dbReference>
<feature type="region of interest" description="Disordered" evidence="18">
    <location>
        <begin position="63"/>
        <end position="99"/>
    </location>
</feature>
<evidence type="ECO:0000313" key="21">
    <source>
        <dbReference type="EMBL" id="CAL1271149.1"/>
    </source>
</evidence>
<dbReference type="InterPro" id="IPR001650">
    <property type="entry name" value="Helicase_C-like"/>
</dbReference>
<evidence type="ECO:0000256" key="10">
    <source>
        <dbReference type="ARBA" id="ARBA00022840"/>
    </source>
</evidence>
<dbReference type="AlphaFoldDB" id="A0AAV1ZLI9"/>
<dbReference type="InterPro" id="IPR049730">
    <property type="entry name" value="SNF2/RAD54-like_C"/>
</dbReference>
<keyword evidence="13" id="KW-0804">Transcription</keyword>
<keyword evidence="4" id="KW-0597">Phosphoprotein</keyword>
<dbReference type="InterPro" id="IPR000330">
    <property type="entry name" value="SNF2_N"/>
</dbReference>
<keyword evidence="7" id="KW-0498">Mitosis</keyword>
<evidence type="ECO:0000256" key="9">
    <source>
        <dbReference type="ARBA" id="ARBA00022806"/>
    </source>
</evidence>
<evidence type="ECO:0000256" key="12">
    <source>
        <dbReference type="ARBA" id="ARBA00023054"/>
    </source>
</evidence>
<dbReference type="GO" id="GO:0044027">
    <property type="term" value="P:negative regulation of gene expression via chromosomal CpG island methylation"/>
    <property type="evidence" value="ECO:0007669"/>
    <property type="project" value="TreeGrafter"/>
</dbReference>
<dbReference type="SMART" id="SM00487">
    <property type="entry name" value="DEXDc"/>
    <property type="match status" value="1"/>
</dbReference>
<sequence>MLLEERLLEEKAVSEEQKLREKVLEEKKKEDEEHCYKRLRLLLSRSSIYAQFMADKLKKHEEVKLTNGKEHKKTNSKVENKSTKRKATSSSAQKKAKANQDITDFLKHQEGNGILVEENVNEGSSKLSLLERQPKLLTGGTMREYQIDGYEWLKTLYENGVNGILADEMGLGKTIQCIAFIAYLIEMRVSGPFFVCAPLSTVPNWYAEFKRFTPDIPVIIYHGDKEERKELRKKIKKKERKNNVYCFPVVITSYQIALMDTPVIASTEWKMLVIDEAHRIKNFQCKLVEALKKYNAVHRLLLTGTPLQNNLTELWSLLNFILPEIFDDLQIFHSWFDISRLAESGGTQELVAQEQEKQIVSTIHQILTPFLLRRTKSDVELCLPPKKTVVVRAPMTELQQKYYNSILKYSINRLLKIDEEIDQPIITDEGRPKRRSAKTTFYGSSNGMNNELVEKEYFAPQTRIEKVFSKTFNEGPSFSEINLKITNLSMILRKILCHPYLISCPLNPYTHDYLVDENIVKTSGKLLVLDILLPHLKKRGHKILLFSQFVKMLELLEDYCTFRKFKFTRLYGWMNLQERQEQMKAFNEDESIFIFLISTKAGGLGLNLIAADTVVLYDTDWNPQNDLQAQDRCHRIGQTKPVVVYHLMVPNTYDEKIFNHSATKRKLEKVIIQKGRFNKKDGLFRKQNAITKDELVELLESSDANGYVNADNFVIPPEELESILDRSDMVAKA</sequence>
<evidence type="ECO:0000256" key="17">
    <source>
        <dbReference type="ARBA" id="ARBA00081399"/>
    </source>
</evidence>
<dbReference type="GO" id="GO:0005634">
    <property type="term" value="C:nucleus"/>
    <property type="evidence" value="ECO:0007669"/>
    <property type="project" value="UniProtKB-SubCell"/>
</dbReference>
<reference evidence="21 22" key="1">
    <citation type="submission" date="2024-04" db="EMBL/GenBank/DDBJ databases">
        <authorList>
            <person name="Rising A."/>
            <person name="Reimegard J."/>
            <person name="Sonavane S."/>
            <person name="Akerstrom W."/>
            <person name="Nylinder S."/>
            <person name="Hedman E."/>
            <person name="Kallberg Y."/>
        </authorList>
    </citation>
    <scope>NUCLEOTIDE SEQUENCE [LARGE SCALE GENOMIC DNA]</scope>
</reference>
<gene>
    <name evidence="21" type="ORF">LARSCL_LOCUS5675</name>
</gene>
<dbReference type="Gene3D" id="3.40.50.10810">
    <property type="entry name" value="Tandem AAA-ATPase domain"/>
    <property type="match status" value="1"/>
</dbReference>
<dbReference type="SUPFAM" id="SSF52540">
    <property type="entry name" value="P-loop containing nucleoside triphosphate hydrolases"/>
    <property type="match status" value="2"/>
</dbReference>
<dbReference type="PANTHER" id="PTHR47161:SF1">
    <property type="entry name" value="LYMPHOID-SPECIFIC HELICASE"/>
    <property type="match status" value="1"/>
</dbReference>
<feature type="domain" description="Helicase C-terminal" evidence="20">
    <location>
        <begin position="528"/>
        <end position="691"/>
    </location>
</feature>
<evidence type="ECO:0000256" key="13">
    <source>
        <dbReference type="ARBA" id="ARBA00023163"/>
    </source>
</evidence>
<dbReference type="GO" id="GO:0004386">
    <property type="term" value="F:helicase activity"/>
    <property type="evidence" value="ECO:0007669"/>
    <property type="project" value="UniProtKB-KW"/>
</dbReference>
<dbReference type="GO" id="GO:0016787">
    <property type="term" value="F:hydrolase activity"/>
    <property type="evidence" value="ECO:0007669"/>
    <property type="project" value="UniProtKB-KW"/>
</dbReference>
<dbReference type="FunFam" id="3.40.50.10810:FF:000015">
    <property type="entry name" value="lymphoid-specific helicase isoform X1"/>
    <property type="match status" value="1"/>
</dbReference>
<comment type="function">
    <text evidence="16">Plays an essential role in normal development and survival. Involved in regulation of the expansion or survival of lymphoid cells. Required for de novo or maintenance DNA methylation. May control silencing of the imprinted CDKN1C gene through DNA methylation. May play a role in formation and organization of heterochromatin, implying a functional role in the regulation of transcription and mitosis.</text>
</comment>
<dbReference type="InterPro" id="IPR014001">
    <property type="entry name" value="Helicase_ATP-bd"/>
</dbReference>
<dbReference type="Pfam" id="PF00176">
    <property type="entry name" value="SNF2-rel_dom"/>
    <property type="match status" value="1"/>
</dbReference>
<dbReference type="PANTHER" id="PTHR47161">
    <property type="entry name" value="LYMPHOID-SPECIFIC HELICASE"/>
    <property type="match status" value="1"/>
</dbReference>
<comment type="similarity">
    <text evidence="2">Belongs to the SNF2/RAD54 helicase family.</text>
</comment>
<dbReference type="InterPro" id="IPR038718">
    <property type="entry name" value="SNF2-like_sf"/>
</dbReference>
<evidence type="ECO:0000256" key="8">
    <source>
        <dbReference type="ARBA" id="ARBA00022801"/>
    </source>
</evidence>
<dbReference type="PROSITE" id="PS51192">
    <property type="entry name" value="HELICASE_ATP_BIND_1"/>
    <property type="match status" value="1"/>
</dbReference>
<dbReference type="GO" id="GO:0005524">
    <property type="term" value="F:ATP binding"/>
    <property type="evidence" value="ECO:0007669"/>
    <property type="project" value="UniProtKB-KW"/>
</dbReference>
<name>A0AAV1ZLI9_9ARAC</name>
<evidence type="ECO:0000256" key="2">
    <source>
        <dbReference type="ARBA" id="ARBA00007025"/>
    </source>
</evidence>
<evidence type="ECO:0000256" key="1">
    <source>
        <dbReference type="ARBA" id="ARBA00004123"/>
    </source>
</evidence>
<evidence type="ECO:0000256" key="5">
    <source>
        <dbReference type="ARBA" id="ARBA00022618"/>
    </source>
</evidence>
<evidence type="ECO:0000259" key="19">
    <source>
        <dbReference type="PROSITE" id="PS51192"/>
    </source>
</evidence>
<accession>A0AAV1ZLI9</accession>
<comment type="subcellular location">
    <subcellularLocation>
        <location evidence="1">Nucleus</location>
    </subcellularLocation>
</comment>
<evidence type="ECO:0000256" key="4">
    <source>
        <dbReference type="ARBA" id="ARBA00022553"/>
    </source>
</evidence>
<keyword evidence="3" id="KW-0217">Developmental protein</keyword>
<evidence type="ECO:0000256" key="14">
    <source>
        <dbReference type="ARBA" id="ARBA00023242"/>
    </source>
</evidence>
<evidence type="ECO:0000256" key="18">
    <source>
        <dbReference type="SAM" id="MobiDB-lite"/>
    </source>
</evidence>
<feature type="domain" description="Helicase ATP-binding" evidence="19">
    <location>
        <begin position="154"/>
        <end position="324"/>
    </location>
</feature>
<dbReference type="Pfam" id="PF00271">
    <property type="entry name" value="Helicase_C"/>
    <property type="match status" value="1"/>
</dbReference>
<evidence type="ECO:0000256" key="6">
    <source>
        <dbReference type="ARBA" id="ARBA00022741"/>
    </source>
</evidence>
<evidence type="ECO:0000256" key="7">
    <source>
        <dbReference type="ARBA" id="ARBA00022776"/>
    </source>
</evidence>
<dbReference type="EMBL" id="CAXIEN010000053">
    <property type="protein sequence ID" value="CAL1271149.1"/>
    <property type="molecule type" value="Genomic_DNA"/>
</dbReference>
<evidence type="ECO:0000313" key="22">
    <source>
        <dbReference type="Proteomes" id="UP001497382"/>
    </source>
</evidence>
<protein>
    <recommendedName>
        <fullName evidence="17">Proliferation-associated SNF2-like protein</fullName>
    </recommendedName>
</protein>
<evidence type="ECO:0000256" key="15">
    <source>
        <dbReference type="ARBA" id="ARBA00023306"/>
    </source>
</evidence>
<keyword evidence="8" id="KW-0378">Hydrolase</keyword>
<dbReference type="CDD" id="cd18793">
    <property type="entry name" value="SF2_C_SNF"/>
    <property type="match status" value="1"/>
</dbReference>
<dbReference type="FunFam" id="3.40.50.300:FF:000577">
    <property type="entry name" value="lymphoid-specific helicase isoform X1"/>
    <property type="match status" value="1"/>
</dbReference>
<dbReference type="InterPro" id="IPR027417">
    <property type="entry name" value="P-loop_NTPase"/>
</dbReference>
<keyword evidence="6" id="KW-0547">Nucleotide-binding</keyword>
<evidence type="ECO:0000259" key="20">
    <source>
        <dbReference type="PROSITE" id="PS51194"/>
    </source>
</evidence>
<keyword evidence="9" id="KW-0347">Helicase</keyword>
<keyword evidence="14" id="KW-0539">Nucleus</keyword>
<organism evidence="21 22">
    <name type="scientific">Larinioides sclopetarius</name>
    <dbReference type="NCBI Taxonomy" id="280406"/>
    <lineage>
        <taxon>Eukaryota</taxon>
        <taxon>Metazoa</taxon>
        <taxon>Ecdysozoa</taxon>
        <taxon>Arthropoda</taxon>
        <taxon>Chelicerata</taxon>
        <taxon>Arachnida</taxon>
        <taxon>Araneae</taxon>
        <taxon>Araneomorphae</taxon>
        <taxon>Entelegynae</taxon>
        <taxon>Araneoidea</taxon>
        <taxon>Araneidae</taxon>
        <taxon>Larinioides</taxon>
    </lineage>
</organism>
<keyword evidence="11" id="KW-0805">Transcription regulation</keyword>
<comment type="caution">
    <text evidence="21">The sequence shown here is derived from an EMBL/GenBank/DDBJ whole genome shotgun (WGS) entry which is preliminary data.</text>
</comment>
<dbReference type="GO" id="GO:0003682">
    <property type="term" value="F:chromatin binding"/>
    <property type="evidence" value="ECO:0007669"/>
    <property type="project" value="TreeGrafter"/>
</dbReference>
<dbReference type="GO" id="GO:0006346">
    <property type="term" value="P:DNA methylation-dependent constitutive heterochromatin formation"/>
    <property type="evidence" value="ECO:0007669"/>
    <property type="project" value="TreeGrafter"/>
</dbReference>
<keyword evidence="10" id="KW-0067">ATP-binding</keyword>
<evidence type="ECO:0000256" key="3">
    <source>
        <dbReference type="ARBA" id="ARBA00022473"/>
    </source>
</evidence>